<evidence type="ECO:0000256" key="1">
    <source>
        <dbReference type="SAM" id="MobiDB-lite"/>
    </source>
</evidence>
<organism evidence="2 3">
    <name type="scientific">Mucuna pruriens</name>
    <name type="common">Velvet bean</name>
    <name type="synonym">Dolichos pruriens</name>
    <dbReference type="NCBI Taxonomy" id="157652"/>
    <lineage>
        <taxon>Eukaryota</taxon>
        <taxon>Viridiplantae</taxon>
        <taxon>Streptophyta</taxon>
        <taxon>Embryophyta</taxon>
        <taxon>Tracheophyta</taxon>
        <taxon>Spermatophyta</taxon>
        <taxon>Magnoliopsida</taxon>
        <taxon>eudicotyledons</taxon>
        <taxon>Gunneridae</taxon>
        <taxon>Pentapetalae</taxon>
        <taxon>rosids</taxon>
        <taxon>fabids</taxon>
        <taxon>Fabales</taxon>
        <taxon>Fabaceae</taxon>
        <taxon>Papilionoideae</taxon>
        <taxon>50 kb inversion clade</taxon>
        <taxon>NPAAA clade</taxon>
        <taxon>indigoferoid/millettioid clade</taxon>
        <taxon>Phaseoleae</taxon>
        <taxon>Mucuna</taxon>
    </lineage>
</organism>
<proteinExistence type="predicted"/>
<name>A0A371IAA2_MUCPR</name>
<feature type="region of interest" description="Disordered" evidence="1">
    <location>
        <begin position="32"/>
        <end position="55"/>
    </location>
</feature>
<evidence type="ECO:0000313" key="2">
    <source>
        <dbReference type="EMBL" id="RDY11925.1"/>
    </source>
</evidence>
<dbReference type="EMBL" id="QJKJ01000553">
    <property type="protein sequence ID" value="RDY11925.1"/>
    <property type="molecule type" value="Genomic_DNA"/>
</dbReference>
<evidence type="ECO:0000313" key="3">
    <source>
        <dbReference type="Proteomes" id="UP000257109"/>
    </source>
</evidence>
<sequence>MARELDNWTIEMLPEPASWKIINTKNSLQINSTTLAPNDVGKSSRQDEEEETEEEALKELERLLEQERSKLQSGTEELEVINLGKEESMKIKRV</sequence>
<accession>A0A371IAA2</accession>
<comment type="caution">
    <text evidence="2">The sequence shown here is derived from an EMBL/GenBank/DDBJ whole genome shotgun (WGS) entry which is preliminary data.</text>
</comment>
<keyword evidence="3" id="KW-1185">Reference proteome</keyword>
<protein>
    <submittedName>
        <fullName evidence="2">Uncharacterized protein</fullName>
    </submittedName>
</protein>
<reference evidence="2" key="1">
    <citation type="submission" date="2018-05" db="EMBL/GenBank/DDBJ databases">
        <title>Draft genome of Mucuna pruriens seed.</title>
        <authorList>
            <person name="Nnadi N.E."/>
            <person name="Vos R."/>
            <person name="Hasami M.H."/>
            <person name="Devisetty U.K."/>
            <person name="Aguiy J.C."/>
        </authorList>
    </citation>
    <scope>NUCLEOTIDE SEQUENCE [LARGE SCALE GENOMIC DNA]</scope>
    <source>
        <strain evidence="2">JCA_2017</strain>
    </source>
</reference>
<feature type="non-terminal residue" evidence="2">
    <location>
        <position position="1"/>
    </location>
</feature>
<dbReference type="Proteomes" id="UP000257109">
    <property type="component" value="Unassembled WGS sequence"/>
</dbReference>
<gene>
    <name evidence="2" type="ORF">CR513_03336</name>
</gene>
<dbReference type="AlphaFoldDB" id="A0A371IAA2"/>